<feature type="compositionally biased region" description="Basic and acidic residues" evidence="2">
    <location>
        <begin position="126"/>
        <end position="143"/>
    </location>
</feature>
<feature type="coiled-coil region" evidence="1">
    <location>
        <begin position="90"/>
        <end position="124"/>
    </location>
</feature>
<feature type="region of interest" description="Disordered" evidence="2">
    <location>
        <begin position="125"/>
        <end position="148"/>
    </location>
</feature>
<dbReference type="EMBL" id="CP037452">
    <property type="protein sequence ID" value="QDV51713.1"/>
    <property type="molecule type" value="Genomic_DNA"/>
</dbReference>
<feature type="transmembrane region" description="Helical" evidence="3">
    <location>
        <begin position="59"/>
        <end position="77"/>
    </location>
</feature>
<keyword evidence="5" id="KW-1185">Reference proteome</keyword>
<evidence type="ECO:0000256" key="2">
    <source>
        <dbReference type="SAM" id="MobiDB-lite"/>
    </source>
</evidence>
<name>A0A518IF37_9PLAN</name>
<feature type="transmembrane region" description="Helical" evidence="3">
    <location>
        <begin position="6"/>
        <end position="22"/>
    </location>
</feature>
<protein>
    <submittedName>
        <fullName evidence="4">Uncharacterized protein</fullName>
    </submittedName>
</protein>
<dbReference type="RefSeq" id="WP_145311097.1">
    <property type="nucleotide sequence ID" value="NZ_CP037452.1"/>
</dbReference>
<dbReference type="Proteomes" id="UP000318313">
    <property type="component" value="Chromosome"/>
</dbReference>
<keyword evidence="3" id="KW-0812">Transmembrane</keyword>
<accession>A0A518IF37</accession>
<feature type="transmembrane region" description="Helical" evidence="3">
    <location>
        <begin position="197"/>
        <end position="216"/>
    </location>
</feature>
<feature type="transmembrane region" description="Helical" evidence="3">
    <location>
        <begin position="27"/>
        <end position="47"/>
    </location>
</feature>
<feature type="coiled-coil region" evidence="1">
    <location>
        <begin position="160"/>
        <end position="187"/>
    </location>
</feature>
<evidence type="ECO:0000313" key="5">
    <source>
        <dbReference type="Proteomes" id="UP000318313"/>
    </source>
</evidence>
<proteinExistence type="predicted"/>
<evidence type="ECO:0000256" key="1">
    <source>
        <dbReference type="SAM" id="Coils"/>
    </source>
</evidence>
<evidence type="ECO:0000313" key="4">
    <source>
        <dbReference type="EMBL" id="QDV51713.1"/>
    </source>
</evidence>
<dbReference type="KEGG" id="gfm:Enr17x_37710"/>
<organism evidence="4 5">
    <name type="scientific">Gimesia fumaroli</name>
    <dbReference type="NCBI Taxonomy" id="2527976"/>
    <lineage>
        <taxon>Bacteria</taxon>
        <taxon>Pseudomonadati</taxon>
        <taxon>Planctomycetota</taxon>
        <taxon>Planctomycetia</taxon>
        <taxon>Planctomycetales</taxon>
        <taxon>Planctomycetaceae</taxon>
        <taxon>Gimesia</taxon>
    </lineage>
</organism>
<keyword evidence="3" id="KW-1133">Transmembrane helix</keyword>
<gene>
    <name evidence="4" type="ORF">Enr17x_37710</name>
</gene>
<reference evidence="4 5" key="1">
    <citation type="submission" date="2019-03" db="EMBL/GenBank/DDBJ databases">
        <title>Deep-cultivation of Planctomycetes and their phenomic and genomic characterization uncovers novel biology.</title>
        <authorList>
            <person name="Wiegand S."/>
            <person name="Jogler M."/>
            <person name="Boedeker C."/>
            <person name="Pinto D."/>
            <person name="Vollmers J."/>
            <person name="Rivas-Marin E."/>
            <person name="Kohn T."/>
            <person name="Peeters S.H."/>
            <person name="Heuer A."/>
            <person name="Rast P."/>
            <person name="Oberbeckmann S."/>
            <person name="Bunk B."/>
            <person name="Jeske O."/>
            <person name="Meyerdierks A."/>
            <person name="Storesund J.E."/>
            <person name="Kallscheuer N."/>
            <person name="Luecker S."/>
            <person name="Lage O.M."/>
            <person name="Pohl T."/>
            <person name="Merkel B.J."/>
            <person name="Hornburger P."/>
            <person name="Mueller R.-W."/>
            <person name="Bruemmer F."/>
            <person name="Labrenz M."/>
            <person name="Spormann A.M."/>
            <person name="Op den Camp H."/>
            <person name="Overmann J."/>
            <person name="Amann R."/>
            <person name="Jetten M.S.M."/>
            <person name="Mascher T."/>
            <person name="Medema M.H."/>
            <person name="Devos D.P."/>
            <person name="Kaster A.-K."/>
            <person name="Ovreas L."/>
            <person name="Rohde M."/>
            <person name="Galperin M.Y."/>
            <person name="Jogler C."/>
        </authorList>
    </citation>
    <scope>NUCLEOTIDE SEQUENCE [LARGE SCALE GENOMIC DNA]</scope>
    <source>
        <strain evidence="4 5">Enr17</strain>
    </source>
</reference>
<evidence type="ECO:0000256" key="3">
    <source>
        <dbReference type="SAM" id="Phobius"/>
    </source>
</evidence>
<keyword evidence="1" id="KW-0175">Coiled coil</keyword>
<dbReference type="AlphaFoldDB" id="A0A518IF37"/>
<keyword evidence="3" id="KW-0472">Membrane</keyword>
<sequence length="224" mass="25949">MNPGKIMVAFIIVSLILALYLYPHLWWISILLAAWFLMFQVIAISRWKHKGLFFKYTDYFYYLIIGVVLFVGSRHITSDIIDYVDSMMGKEVIEKRLKEIDAEIPKAEERAKAAREAVNNISQEQWTREAERNFPRRPEKQTTKMDGSNNDIIGGLLIAKQESQNALDSLKKDKQYLKDKIRILENKDAIFSSWEHIVMDYLIIPVLFLAGIALKLGKTTASFD</sequence>